<keyword evidence="1" id="KW-0472">Membrane</keyword>
<organism evidence="2 3">
    <name type="scientific">Asticcacaulis endophyticus</name>
    <dbReference type="NCBI Taxonomy" id="1395890"/>
    <lineage>
        <taxon>Bacteria</taxon>
        <taxon>Pseudomonadati</taxon>
        <taxon>Pseudomonadota</taxon>
        <taxon>Alphaproteobacteria</taxon>
        <taxon>Caulobacterales</taxon>
        <taxon>Caulobacteraceae</taxon>
        <taxon>Asticcacaulis</taxon>
    </lineage>
</organism>
<dbReference type="GO" id="GO:0016020">
    <property type="term" value="C:membrane"/>
    <property type="evidence" value="ECO:0007669"/>
    <property type="project" value="InterPro"/>
</dbReference>
<comment type="caution">
    <text evidence="2">The sequence shown here is derived from an EMBL/GenBank/DDBJ whole genome shotgun (WGS) entry which is preliminary data.</text>
</comment>
<evidence type="ECO:0000313" key="2">
    <source>
        <dbReference type="EMBL" id="GGZ41638.1"/>
    </source>
</evidence>
<evidence type="ECO:0008006" key="4">
    <source>
        <dbReference type="Google" id="ProtNLM"/>
    </source>
</evidence>
<sequence length="159" mass="17679">MGFLFSLSGRVARLPFIAFVIGVKLAIEAIGYAQRQYMPPLPIDDMMIAAIPGVITLVLMWPLFAVTVKRLHDIEWPAVLALVQFIPLIGIVIFFTRSQYYTADAEHLARMFEWAGIGLNIMALISFGLFLLLAVIPGVNRTNRFGPPPGVVRMAEEAY</sequence>
<dbReference type="AlphaFoldDB" id="A0A918QCL9"/>
<keyword evidence="3" id="KW-1185">Reference proteome</keyword>
<proteinExistence type="predicted"/>
<feature type="transmembrane region" description="Helical" evidence="1">
    <location>
        <begin position="12"/>
        <end position="34"/>
    </location>
</feature>
<reference evidence="2" key="2">
    <citation type="submission" date="2020-09" db="EMBL/GenBank/DDBJ databases">
        <authorList>
            <person name="Sun Q."/>
            <person name="Kim S."/>
        </authorList>
    </citation>
    <scope>NUCLEOTIDE SEQUENCE</scope>
    <source>
        <strain evidence="2">KCTC 32296</strain>
    </source>
</reference>
<evidence type="ECO:0000313" key="3">
    <source>
        <dbReference type="Proteomes" id="UP000662572"/>
    </source>
</evidence>
<dbReference type="EMBL" id="BMZB01000005">
    <property type="protein sequence ID" value="GGZ41638.1"/>
    <property type="molecule type" value="Genomic_DNA"/>
</dbReference>
<feature type="transmembrane region" description="Helical" evidence="1">
    <location>
        <begin position="115"/>
        <end position="136"/>
    </location>
</feature>
<reference evidence="2" key="1">
    <citation type="journal article" date="2014" name="Int. J. Syst. Evol. Microbiol.">
        <title>Complete genome sequence of Corynebacterium casei LMG S-19264T (=DSM 44701T), isolated from a smear-ripened cheese.</title>
        <authorList>
            <consortium name="US DOE Joint Genome Institute (JGI-PGF)"/>
            <person name="Walter F."/>
            <person name="Albersmeier A."/>
            <person name="Kalinowski J."/>
            <person name="Ruckert C."/>
        </authorList>
    </citation>
    <scope>NUCLEOTIDE SEQUENCE</scope>
    <source>
        <strain evidence="2">KCTC 32296</strain>
    </source>
</reference>
<accession>A0A918QCL9</accession>
<name>A0A918QCL9_9CAUL</name>
<feature type="transmembrane region" description="Helical" evidence="1">
    <location>
        <begin position="46"/>
        <end position="64"/>
    </location>
</feature>
<gene>
    <name evidence="2" type="ORF">GCM10011273_30360</name>
</gene>
<dbReference type="InterPro" id="IPR008523">
    <property type="entry name" value="DUF805"/>
</dbReference>
<keyword evidence="1" id="KW-0812">Transmembrane</keyword>
<protein>
    <recommendedName>
        <fullName evidence="4">DUF805 domain-containing protein</fullName>
    </recommendedName>
</protein>
<dbReference type="Pfam" id="PF05656">
    <property type="entry name" value="DUF805"/>
    <property type="match status" value="1"/>
</dbReference>
<dbReference type="RefSeq" id="WP_189488123.1">
    <property type="nucleotide sequence ID" value="NZ_BMZB01000005.1"/>
</dbReference>
<feature type="transmembrane region" description="Helical" evidence="1">
    <location>
        <begin position="76"/>
        <end position="95"/>
    </location>
</feature>
<keyword evidence="1" id="KW-1133">Transmembrane helix</keyword>
<dbReference type="Proteomes" id="UP000662572">
    <property type="component" value="Unassembled WGS sequence"/>
</dbReference>
<evidence type="ECO:0000256" key="1">
    <source>
        <dbReference type="SAM" id="Phobius"/>
    </source>
</evidence>